<dbReference type="InParanoid" id="A0A804HZM5"/>
<evidence type="ECO:0000256" key="1">
    <source>
        <dbReference type="ARBA" id="ARBA00006432"/>
    </source>
</evidence>
<protein>
    <submittedName>
        <fullName evidence="3">(wild Malaysian banana) hypothetical protein</fullName>
    </submittedName>
</protein>
<keyword evidence="2" id="KW-0436">Ligase</keyword>
<dbReference type="EnsemblPlants" id="Ma02_t05710.1">
    <property type="protein sequence ID" value="Ma02_p05710.1"/>
    <property type="gene ID" value="Ma02_g05710"/>
</dbReference>
<dbReference type="EMBL" id="HG996467">
    <property type="protein sequence ID" value="CAG1861200.1"/>
    <property type="molecule type" value="Genomic_DNA"/>
</dbReference>
<sequence>MNTCLDARTVSVLLHHSGFKLVFVDVISRPLLDGTLRLFPDSLEPLRVILIEDLDEAPPAQNSTLTCEKLIETGAPEFRWVRPLTEWDPVFLNHAPEPRPLHCHRGLFSTPSAPSSIGPSRSGPSTCGPLLVFHSDGWSIAVASNFDLFLILDDLYLLIAVLPPI</sequence>
<evidence type="ECO:0000313" key="5">
    <source>
        <dbReference type="Proteomes" id="UP000012960"/>
    </source>
</evidence>
<comment type="similarity">
    <text evidence="1">Belongs to the ATP-dependent AMP-binding enzyme family.</text>
</comment>
<dbReference type="PANTHER" id="PTHR43859:SF57">
    <property type="entry name" value="ACYL-ACTIVATING ENZYME 8-RELATED"/>
    <property type="match status" value="1"/>
</dbReference>
<dbReference type="GO" id="GO:0016874">
    <property type="term" value="F:ligase activity"/>
    <property type="evidence" value="ECO:0007669"/>
    <property type="project" value="UniProtKB-KW"/>
</dbReference>
<reference evidence="3" key="1">
    <citation type="submission" date="2021-03" db="EMBL/GenBank/DDBJ databases">
        <authorList>
            <consortium name="Genoscope - CEA"/>
            <person name="William W."/>
        </authorList>
    </citation>
    <scope>NUCLEOTIDE SEQUENCE</scope>
    <source>
        <strain evidence="3">Doubled-haploid Pahang</strain>
    </source>
</reference>
<keyword evidence="5" id="KW-1185">Reference proteome</keyword>
<reference evidence="4" key="2">
    <citation type="submission" date="2021-05" db="UniProtKB">
        <authorList>
            <consortium name="EnsemblPlants"/>
        </authorList>
    </citation>
    <scope>IDENTIFICATION</scope>
    <source>
        <strain evidence="4">subsp. malaccensis</strain>
    </source>
</reference>
<evidence type="ECO:0000256" key="2">
    <source>
        <dbReference type="ARBA" id="ARBA00022598"/>
    </source>
</evidence>
<proteinExistence type="inferred from homology"/>
<dbReference type="Proteomes" id="UP000012960">
    <property type="component" value="Unplaced"/>
</dbReference>
<dbReference type="AlphaFoldDB" id="A0A804HZM5"/>
<evidence type="ECO:0000313" key="4">
    <source>
        <dbReference type="EnsemblPlants" id="Ma02_p05710.1"/>
    </source>
</evidence>
<evidence type="ECO:0000313" key="3">
    <source>
        <dbReference type="EMBL" id="CAG1861200.1"/>
    </source>
</evidence>
<dbReference type="Gramene" id="Ma02_t05710.1">
    <property type="protein sequence ID" value="Ma02_p05710.1"/>
    <property type="gene ID" value="Ma02_g05710"/>
</dbReference>
<dbReference type="PANTHER" id="PTHR43859">
    <property type="entry name" value="ACYL-ACTIVATING ENZYME"/>
    <property type="match status" value="1"/>
</dbReference>
<name>A0A804HZM5_MUSAM</name>
<accession>A0A804HZM5</accession>
<gene>
    <name evidence="3" type="ORF">GSMUA_60940.1</name>
</gene>
<organism evidence="4 5">
    <name type="scientific">Musa acuminata subsp. malaccensis</name>
    <name type="common">Wild banana</name>
    <name type="synonym">Musa malaccensis</name>
    <dbReference type="NCBI Taxonomy" id="214687"/>
    <lineage>
        <taxon>Eukaryota</taxon>
        <taxon>Viridiplantae</taxon>
        <taxon>Streptophyta</taxon>
        <taxon>Embryophyta</taxon>
        <taxon>Tracheophyta</taxon>
        <taxon>Spermatophyta</taxon>
        <taxon>Magnoliopsida</taxon>
        <taxon>Liliopsida</taxon>
        <taxon>Zingiberales</taxon>
        <taxon>Musaceae</taxon>
        <taxon>Musa</taxon>
    </lineage>
</organism>